<dbReference type="Gene3D" id="1.20.1560.10">
    <property type="entry name" value="ABC transporter type 1, transmembrane domain"/>
    <property type="match status" value="2"/>
</dbReference>
<dbReference type="InterPro" id="IPR036640">
    <property type="entry name" value="ABC1_TM_sf"/>
</dbReference>
<accession>A0ABR4EA77</accession>
<feature type="transmembrane region" description="Helical" evidence="9">
    <location>
        <begin position="296"/>
        <end position="316"/>
    </location>
</feature>
<dbReference type="CDD" id="cd18580">
    <property type="entry name" value="ABC_6TM_ABCC_D2"/>
    <property type="match status" value="1"/>
</dbReference>
<feature type="transmembrane region" description="Helical" evidence="9">
    <location>
        <begin position="1139"/>
        <end position="1162"/>
    </location>
</feature>
<feature type="transmembrane region" description="Helical" evidence="9">
    <location>
        <begin position="393"/>
        <end position="413"/>
    </location>
</feature>
<protein>
    <recommendedName>
        <fullName evidence="14">ABC transporter</fullName>
    </recommendedName>
</protein>
<evidence type="ECO:0000313" key="12">
    <source>
        <dbReference type="EMBL" id="KAL2279295.1"/>
    </source>
</evidence>
<dbReference type="PANTHER" id="PTHR24223">
    <property type="entry name" value="ATP-BINDING CASSETTE SUB-FAMILY C"/>
    <property type="match status" value="1"/>
</dbReference>
<keyword evidence="2" id="KW-0813">Transport</keyword>
<feature type="region of interest" description="Disordered" evidence="8">
    <location>
        <begin position="826"/>
        <end position="866"/>
    </location>
</feature>
<evidence type="ECO:0000256" key="2">
    <source>
        <dbReference type="ARBA" id="ARBA00022448"/>
    </source>
</evidence>
<keyword evidence="4" id="KW-0547">Nucleotide-binding</keyword>
<evidence type="ECO:0000259" key="11">
    <source>
        <dbReference type="PROSITE" id="PS50929"/>
    </source>
</evidence>
<feature type="transmembrane region" description="Helical" evidence="9">
    <location>
        <begin position="1016"/>
        <end position="1040"/>
    </location>
</feature>
<feature type="compositionally biased region" description="Polar residues" evidence="8">
    <location>
        <begin position="826"/>
        <end position="840"/>
    </location>
</feature>
<keyword evidence="6 9" id="KW-1133">Transmembrane helix</keyword>
<evidence type="ECO:0000256" key="7">
    <source>
        <dbReference type="ARBA" id="ARBA00023136"/>
    </source>
</evidence>
<feature type="transmembrane region" description="Helical" evidence="9">
    <location>
        <begin position="1109"/>
        <end position="1132"/>
    </location>
</feature>
<feature type="transmembrane region" description="Helical" evidence="9">
    <location>
        <begin position="888"/>
        <end position="908"/>
    </location>
</feature>
<dbReference type="SUPFAM" id="SSF52540">
    <property type="entry name" value="P-loop containing nucleoside triphosphate hydrolases"/>
    <property type="match status" value="2"/>
</dbReference>
<dbReference type="SUPFAM" id="SSF90123">
    <property type="entry name" value="ABC transporter transmembrane region"/>
    <property type="match status" value="2"/>
</dbReference>
<evidence type="ECO:0000313" key="13">
    <source>
        <dbReference type="Proteomes" id="UP001600888"/>
    </source>
</evidence>
<dbReference type="InterPro" id="IPR044726">
    <property type="entry name" value="ABCC_6TM_D2"/>
</dbReference>
<dbReference type="InterPro" id="IPR017871">
    <property type="entry name" value="ABC_transporter-like_CS"/>
</dbReference>
<evidence type="ECO:0000256" key="5">
    <source>
        <dbReference type="ARBA" id="ARBA00022840"/>
    </source>
</evidence>
<proteinExistence type="predicted"/>
<feature type="compositionally biased region" description="Basic and acidic residues" evidence="8">
    <location>
        <begin position="841"/>
        <end position="866"/>
    </location>
</feature>
<dbReference type="Gene3D" id="3.40.50.300">
    <property type="entry name" value="P-loop containing nucleotide triphosphate hydrolases"/>
    <property type="match status" value="2"/>
</dbReference>
<feature type="transmembrane region" description="Helical" evidence="9">
    <location>
        <begin position="474"/>
        <end position="500"/>
    </location>
</feature>
<evidence type="ECO:0000256" key="4">
    <source>
        <dbReference type="ARBA" id="ARBA00022741"/>
    </source>
</evidence>
<keyword evidence="5" id="KW-0067">ATP-binding</keyword>
<dbReference type="PROSITE" id="PS50929">
    <property type="entry name" value="ABC_TM1F"/>
    <property type="match status" value="2"/>
</dbReference>
<evidence type="ECO:0000256" key="1">
    <source>
        <dbReference type="ARBA" id="ARBA00004141"/>
    </source>
</evidence>
<feature type="transmembrane region" description="Helical" evidence="9">
    <location>
        <begin position="512"/>
        <end position="531"/>
    </location>
</feature>
<evidence type="ECO:0000256" key="8">
    <source>
        <dbReference type="SAM" id="MobiDB-lite"/>
    </source>
</evidence>
<evidence type="ECO:0000256" key="6">
    <source>
        <dbReference type="ARBA" id="ARBA00022989"/>
    </source>
</evidence>
<organism evidence="12 13">
    <name type="scientific">Diaporthe vaccinii</name>
    <dbReference type="NCBI Taxonomy" id="105482"/>
    <lineage>
        <taxon>Eukaryota</taxon>
        <taxon>Fungi</taxon>
        <taxon>Dikarya</taxon>
        <taxon>Ascomycota</taxon>
        <taxon>Pezizomycotina</taxon>
        <taxon>Sordariomycetes</taxon>
        <taxon>Sordariomycetidae</taxon>
        <taxon>Diaporthales</taxon>
        <taxon>Diaporthaceae</taxon>
        <taxon>Diaporthe</taxon>
        <taxon>Diaporthe eres species complex</taxon>
    </lineage>
</organism>
<dbReference type="InterPro" id="IPR003593">
    <property type="entry name" value="AAA+_ATPase"/>
</dbReference>
<dbReference type="SMART" id="SM00382">
    <property type="entry name" value="AAA"/>
    <property type="match status" value="2"/>
</dbReference>
<evidence type="ECO:0000256" key="9">
    <source>
        <dbReference type="SAM" id="Phobius"/>
    </source>
</evidence>
<feature type="transmembrane region" description="Helical" evidence="9">
    <location>
        <begin position="55"/>
        <end position="80"/>
    </location>
</feature>
<dbReference type="InterPro" id="IPR050173">
    <property type="entry name" value="ABC_transporter_C-like"/>
</dbReference>
<evidence type="ECO:0008006" key="14">
    <source>
        <dbReference type="Google" id="ProtNLM"/>
    </source>
</evidence>
<keyword evidence="13" id="KW-1185">Reference proteome</keyword>
<dbReference type="PANTHER" id="PTHR24223:SF399">
    <property type="entry name" value="ABC TRANSPORTER ATNG"/>
    <property type="match status" value="1"/>
</dbReference>
<comment type="subcellular location">
    <subcellularLocation>
        <location evidence="1">Membrane</location>
        <topology evidence="1">Multi-pass membrane protein</topology>
    </subcellularLocation>
</comment>
<dbReference type="EMBL" id="JBAWTH010000077">
    <property type="protein sequence ID" value="KAL2279295.1"/>
    <property type="molecule type" value="Genomic_DNA"/>
</dbReference>
<gene>
    <name evidence="12" type="ORF">FJTKL_13505</name>
</gene>
<feature type="transmembrane region" description="Helical" evidence="9">
    <location>
        <begin position="15"/>
        <end position="35"/>
    </location>
</feature>
<comment type="caution">
    <text evidence="12">The sequence shown here is derived from an EMBL/GenBank/DDBJ whole genome shotgun (WGS) entry which is preliminary data.</text>
</comment>
<name>A0ABR4EA77_9PEZI</name>
<dbReference type="InterPro" id="IPR003439">
    <property type="entry name" value="ABC_transporter-like_ATP-bd"/>
</dbReference>
<reference evidence="12 13" key="1">
    <citation type="submission" date="2024-03" db="EMBL/GenBank/DDBJ databases">
        <title>A high-quality draft genome sequence of Diaporthe vaccinii, a causative agent of upright dieback and viscid rot disease in cranberry plants.</title>
        <authorList>
            <person name="Sarrasin M."/>
            <person name="Lang B.F."/>
            <person name="Burger G."/>
        </authorList>
    </citation>
    <scope>NUCLEOTIDE SEQUENCE [LARGE SCALE GENOMIC DNA]</scope>
    <source>
        <strain evidence="12 13">IS7</strain>
    </source>
</reference>
<feature type="transmembrane region" description="Helical" evidence="9">
    <location>
        <begin position="264"/>
        <end position="284"/>
    </location>
</feature>
<keyword evidence="3 9" id="KW-0812">Transmembrane</keyword>
<dbReference type="PROSITE" id="PS50893">
    <property type="entry name" value="ABC_TRANSPORTER_2"/>
    <property type="match status" value="2"/>
</dbReference>
<dbReference type="Pfam" id="PF00005">
    <property type="entry name" value="ABC_tran"/>
    <property type="match status" value="2"/>
</dbReference>
<dbReference type="PROSITE" id="PS00211">
    <property type="entry name" value="ABC_TRANSPORTER_1"/>
    <property type="match status" value="1"/>
</dbReference>
<feature type="domain" description="ABC transporter" evidence="10">
    <location>
        <begin position="597"/>
        <end position="823"/>
    </location>
</feature>
<feature type="transmembrane region" description="Helical" evidence="9">
    <location>
        <begin position="141"/>
        <end position="161"/>
    </location>
</feature>
<dbReference type="Proteomes" id="UP001600888">
    <property type="component" value="Unassembled WGS sequence"/>
</dbReference>
<evidence type="ECO:0000259" key="10">
    <source>
        <dbReference type="PROSITE" id="PS50893"/>
    </source>
</evidence>
<sequence>MATLDAGVVATYKGYTYQELLFCLTLAFFSLCTMVRSAQLSPSPNRILRKSFLGWAKLCVGVAYAVSSTFTLAVLLFWIGTADDKVISMILLQSFSSWCVCITSRVEHLKTVRPSHFLQASLVLSIPHELFWLQRLKLFDGLMLMVLGYTHAVLLVVLICVESCDKRQLFLLEGDRKRSREETSGFFGQRLFWYLNGLFRKAYRQTLNLDNLEGVDTRLLSQEAAGRYQAYWSQPGHQSGRHALLRSIFVVLWKDLCMPILPRLLGLATMLTQPFLISATLTHIQNPGRDSIVANYTILGAFTLSFLCSAVFNAWYSHSTTRFTVKLRSVMISALYDKALRATGQGAELGTATVLMNVDLEKVLEGMKWVHEFWAVPVGIAVSMYILQTNIGVAFLVPLVVLGLATAMTWNIGDAMRSRNLEWVTKTEKRVTMMSKIASSVKEIRMLGFTEVLHNIMIALRVNELLAYRSTTRLWIFVVGIGYAMFPILIFATFTLVAASSLRGGPSFHAEAMFASLSLLKLMAALVLPFLQTMITCQGAGASVDRIQSYLVDDGEAHRSPMASRLPEANTGQRAEADAQGFELQENFARPGRKCAFEIAAADFGFGNGQPLLHKITLAIDSGSFTMVIGRVGSGKSLLLLSLLGELAVLDGQANRSYPDASYCSQPPWLRNVSVRDSILGESAFEAGWYSSVIWACGLDQDFQELSSGDATLVGTGGMSLSGGQKNRVSLARAVYARKPVVVVDDVLSGLDKTTEKLVFSRVFGRNGLLRQMQCTIVLATHSVGWAAQSDKIVVVSEGRIVADGHYDTLLRIPGLWETHCSSVSGTASTEEDIPTQSKSQELEKTEKKAQHVQPESKTKTDADDDYRRKGHAGTLMYYLLGFGKVRIALYILLSLATYTSNAVQFIWVQKLVKESVSVVIFSRSISVFTSISFFAFSVTAIYLSYFFLVLCPRSGLRLHARQLSALMKAKFTALVTKDSGEITNLFSQDTIIVDRLLPLLVLNISTGFLEQTKNIVLLVAATPPIALMIPIPAAIGYMVQHYYLRTSRQLRHLDLEAKAPLCSNFIETLAGSATIRAFGWSGDFKRRNKQLQDVSQAPYYLLQDAQNWLSLVLDLIVTGIISILVGLALFLRSNTDPGYLALALIGVIDLGFSIRVLVLAWTEVETAMSAVTRIRVFLDNTSQEPVRYSDTTDSLWPRHGAVRFRNVSASYTSDPSSAPTLRGIDLEIAAGEKVGICGRTGSGKSSLVATLLGLTHLVAGDILVDGVSTATVPLGKLRRRLITLTQDPLFLEQTVRENLVPWRGVDELGEVIEADWAQQHDPSDEDMICALKSCEIWGKFEAAAPEGGSGLDISMAGVDSLLSEGEKQLFCLARAVLHPGKVVILDEASSCVDAKTDILMQRVLRTEFADRTILAISHSISAVMDFDRVVVMDGGKVAEVDSPKALMANKGSLFAALAKVHSPGEEEENLI</sequence>
<dbReference type="InterPro" id="IPR011527">
    <property type="entry name" value="ABC1_TM_dom"/>
</dbReference>
<feature type="transmembrane region" description="Helical" evidence="9">
    <location>
        <begin position="928"/>
        <end position="952"/>
    </location>
</feature>
<evidence type="ECO:0000256" key="3">
    <source>
        <dbReference type="ARBA" id="ARBA00022692"/>
    </source>
</evidence>
<dbReference type="InterPro" id="IPR027417">
    <property type="entry name" value="P-loop_NTPase"/>
</dbReference>
<keyword evidence="7 9" id="KW-0472">Membrane</keyword>
<dbReference type="Pfam" id="PF00664">
    <property type="entry name" value="ABC_membrane"/>
    <property type="match status" value="2"/>
</dbReference>
<feature type="transmembrane region" description="Helical" evidence="9">
    <location>
        <begin position="369"/>
        <end position="387"/>
    </location>
</feature>
<feature type="domain" description="ABC transporter" evidence="10">
    <location>
        <begin position="1203"/>
        <end position="1460"/>
    </location>
</feature>
<feature type="domain" description="ABC transmembrane type-1" evidence="11">
    <location>
        <begin position="264"/>
        <end position="539"/>
    </location>
</feature>
<feature type="domain" description="ABC transmembrane type-1" evidence="11">
    <location>
        <begin position="889"/>
        <end position="1167"/>
    </location>
</feature>